<name>R4XEC2_TAPDE</name>
<comment type="caution">
    <text evidence="2">The sequence shown here is derived from an EMBL/GenBank/DDBJ whole genome shotgun (WGS) entry which is preliminary data.</text>
</comment>
<dbReference type="Proteomes" id="UP000013776">
    <property type="component" value="Unassembled WGS sequence"/>
</dbReference>
<feature type="region of interest" description="Disordered" evidence="1">
    <location>
        <begin position="1"/>
        <end position="40"/>
    </location>
</feature>
<gene>
    <name evidence="2" type="ORF">TAPDE_004571</name>
</gene>
<accession>R4XEC2</accession>
<dbReference type="AlphaFoldDB" id="R4XEC2"/>
<keyword evidence="3" id="KW-1185">Reference proteome</keyword>
<evidence type="ECO:0000313" key="3">
    <source>
        <dbReference type="Proteomes" id="UP000013776"/>
    </source>
</evidence>
<protein>
    <submittedName>
        <fullName evidence="2">Uncharacterized protein</fullName>
    </submittedName>
</protein>
<evidence type="ECO:0000256" key="1">
    <source>
        <dbReference type="SAM" id="MobiDB-lite"/>
    </source>
</evidence>
<reference evidence="2 3" key="1">
    <citation type="journal article" date="2013" name="MBio">
        <title>Genome sequencing of the plant pathogen Taphrina deformans, the causal agent of peach leaf curl.</title>
        <authorList>
            <person name="Cisse O.H."/>
            <person name="Almeida J.M.G.C.F."/>
            <person name="Fonseca A."/>
            <person name="Kumar A.A."/>
            <person name="Salojaervi J."/>
            <person name="Overmyer K."/>
            <person name="Hauser P.M."/>
            <person name="Pagni M."/>
        </authorList>
    </citation>
    <scope>NUCLEOTIDE SEQUENCE [LARGE SCALE GENOMIC DNA]</scope>
    <source>
        <strain evidence="3">PYCC 5710 / ATCC 11124 / CBS 356.35 / IMI 108563 / JCM 9778 / NBRC 8474</strain>
    </source>
</reference>
<dbReference type="EMBL" id="CAHR02000208">
    <property type="protein sequence ID" value="CCG84172.1"/>
    <property type="molecule type" value="Genomic_DNA"/>
</dbReference>
<proteinExistence type="predicted"/>
<feature type="region of interest" description="Disordered" evidence="1">
    <location>
        <begin position="56"/>
        <end position="86"/>
    </location>
</feature>
<sequence length="86" mass="9548">MSSKYLIFNDKENTGQTSPASHSSKRPRRPLRELSGTASSTRETFYEFTSAVAPTGKKPVITRPSSTVLKSGKQDGPRQMTLRSMR</sequence>
<organism evidence="2 3">
    <name type="scientific">Taphrina deformans (strain PYCC 5710 / ATCC 11124 / CBS 356.35 / IMI 108563 / JCM 9778 / NBRC 8474)</name>
    <name type="common">Peach leaf curl fungus</name>
    <name type="synonym">Lalaria deformans</name>
    <dbReference type="NCBI Taxonomy" id="1097556"/>
    <lineage>
        <taxon>Eukaryota</taxon>
        <taxon>Fungi</taxon>
        <taxon>Dikarya</taxon>
        <taxon>Ascomycota</taxon>
        <taxon>Taphrinomycotina</taxon>
        <taxon>Taphrinomycetes</taxon>
        <taxon>Taphrinales</taxon>
        <taxon>Taphrinaceae</taxon>
        <taxon>Taphrina</taxon>
    </lineage>
</organism>
<evidence type="ECO:0000313" key="2">
    <source>
        <dbReference type="EMBL" id="CCG84172.1"/>
    </source>
</evidence>